<dbReference type="InterPro" id="IPR003531">
    <property type="entry name" value="Hempt_rcpt_S_F1_CS"/>
</dbReference>
<keyword evidence="16" id="KW-1185">Reference proteome</keyword>
<reference evidence="15" key="1">
    <citation type="journal article" date="2021" name="Evol. Appl.">
        <title>The genome of the Pyrenean desman and the effects of bottlenecks and inbreeding on the genomic landscape of an endangered species.</title>
        <authorList>
            <person name="Escoda L."/>
            <person name="Castresana J."/>
        </authorList>
    </citation>
    <scope>NUCLEOTIDE SEQUENCE</scope>
    <source>
        <strain evidence="15">IBE-C5619</strain>
    </source>
</reference>
<feature type="non-terminal residue" evidence="15">
    <location>
        <position position="1"/>
    </location>
</feature>
<dbReference type="PROSITE" id="PS50853">
    <property type="entry name" value="FN3"/>
    <property type="match status" value="1"/>
</dbReference>
<feature type="region of interest" description="Disordered" evidence="13">
    <location>
        <begin position="684"/>
        <end position="724"/>
    </location>
</feature>
<keyword evidence="5" id="KW-0812">Transmembrane</keyword>
<feature type="compositionally biased region" description="Acidic residues" evidence="13">
    <location>
        <begin position="409"/>
        <end position="422"/>
    </location>
</feature>
<evidence type="ECO:0000256" key="9">
    <source>
        <dbReference type="ARBA" id="ARBA00023157"/>
    </source>
</evidence>
<dbReference type="Pfam" id="PF09238">
    <property type="entry name" value="IL4Ra_N"/>
    <property type="match status" value="1"/>
</dbReference>
<keyword evidence="6" id="KW-0732">Signal</keyword>
<evidence type="ECO:0000256" key="5">
    <source>
        <dbReference type="ARBA" id="ARBA00022692"/>
    </source>
</evidence>
<evidence type="ECO:0000256" key="10">
    <source>
        <dbReference type="ARBA" id="ARBA00023170"/>
    </source>
</evidence>
<evidence type="ECO:0000256" key="3">
    <source>
        <dbReference type="ARBA" id="ARBA00018975"/>
    </source>
</evidence>
<sequence length="847" mass="90811">FLTCAGVCAPLAGVTLGAQGSRVSPGSMKVLHEPTCLSDYINISSCEWSMDGPINCSAELRLSYRITFPNYDNYTCVPENKEDATCMCYMPMDVIFAADTYLLSLWAGRRLLWSGSFTPSDHVKPLAPGNLTVHANGSDMWLLRWTNPYPRENHLYSELTYEVNVSNDNDPADVRLLKVLYKECILQIAASTLRHGAFYSARVKTVARGYNSSWSDWSPSARWQNHFKPPLEQRLPLDIGIACLVIAVLCVCCYFGITKIKKEWWDQIPNPARSPLVAIVIQDSQVGLGHRGAWLPTSGDRTQRLGLLGGSLARGIAASVAPRVSLWGKRPGGKETAKCPHWKTCLAKLLPCFLEHGMEKDEDTFKAARNGPFQGPGIPSWCPVEVSKTVLWPESTSVVRCVELLEAPEASEEEEEVEAEEDDKGHFSPSPENSRGSFLGGREGIAARLTENLFLDLLGDVDGDFYPQGLEGSGLPLPAGSRSAPMPWMGFPREGPQETCQSEGPESDLWATWSQSPARLTVMEMPTVITDNPAYRSLSAFPSQPSGPGAPDTDPEPAGCRGEVDPGTPCAHHSSGSLPSLRPEPQTWEQVLRQSVLQHRTGTAPAPLSDYRAVEQGGTQDAQETGYKAFSSLLSSSATRPEESGVEGSSGDSGYRPLKSLLAGCPEASAPVSVPLFTFGLDLEPPGPQHSLPPGSPPECTRLEPAEKGEHSQKPPCAPEQAADPLREDLGSGIIYSALTCHLCGHLKQCHGQEERADAHVVAAPCCGCCCGDRCSPPLSPLRALDSLAGGLPLEAGLSSASLAPLGVSAEGKPSPLCQAAPGRAPSSAKPPKTVGVLARPACMTTS</sequence>
<dbReference type="GO" id="GO:0004896">
    <property type="term" value="F:cytokine receptor activity"/>
    <property type="evidence" value="ECO:0007669"/>
    <property type="project" value="InterPro"/>
</dbReference>
<organism evidence="15 16">
    <name type="scientific">Galemys pyrenaicus</name>
    <name type="common">Iberian desman</name>
    <name type="synonym">Pyrenean desman</name>
    <dbReference type="NCBI Taxonomy" id="202257"/>
    <lineage>
        <taxon>Eukaryota</taxon>
        <taxon>Metazoa</taxon>
        <taxon>Chordata</taxon>
        <taxon>Craniata</taxon>
        <taxon>Vertebrata</taxon>
        <taxon>Euteleostomi</taxon>
        <taxon>Mammalia</taxon>
        <taxon>Eutheria</taxon>
        <taxon>Laurasiatheria</taxon>
        <taxon>Eulipotyphla</taxon>
        <taxon>Talpidae</taxon>
        <taxon>Galemys</taxon>
    </lineage>
</organism>
<protein>
    <recommendedName>
        <fullName evidence="3">Interleukin-4 receptor subunit alpha</fullName>
    </recommendedName>
</protein>
<dbReference type="AlphaFoldDB" id="A0A8J6A8A5"/>
<evidence type="ECO:0000256" key="6">
    <source>
        <dbReference type="ARBA" id="ARBA00022729"/>
    </source>
</evidence>
<evidence type="ECO:0000256" key="11">
    <source>
        <dbReference type="ARBA" id="ARBA00023180"/>
    </source>
</evidence>
<feature type="region of interest" description="Disordered" evidence="13">
    <location>
        <begin position="635"/>
        <end position="655"/>
    </location>
</feature>
<evidence type="ECO:0000313" key="16">
    <source>
        <dbReference type="Proteomes" id="UP000700334"/>
    </source>
</evidence>
<dbReference type="PANTHER" id="PTHR23037:SF32">
    <property type="entry name" value="INTERLEUKIN-4 RECEPTOR SUBUNIT ALPHA"/>
    <property type="match status" value="1"/>
</dbReference>
<keyword evidence="4" id="KW-0597">Phosphoprotein</keyword>
<keyword evidence="7" id="KW-1133">Transmembrane helix</keyword>
<evidence type="ECO:0000256" key="12">
    <source>
        <dbReference type="ARBA" id="ARBA00025115"/>
    </source>
</evidence>
<dbReference type="PANTHER" id="PTHR23037">
    <property type="entry name" value="CYTOKINE RECEPTOR"/>
    <property type="match status" value="1"/>
</dbReference>
<feature type="region of interest" description="Disordered" evidence="13">
    <location>
        <begin position="536"/>
        <end position="583"/>
    </location>
</feature>
<comment type="subcellular location">
    <subcellularLocation>
        <location evidence="1">Membrane</location>
        <topology evidence="1">Single-pass type I membrane protein</topology>
    </subcellularLocation>
</comment>
<accession>A0A8J6A8A5</accession>
<evidence type="ECO:0000256" key="2">
    <source>
        <dbReference type="ARBA" id="ARBA00008280"/>
    </source>
</evidence>
<dbReference type="Proteomes" id="UP000700334">
    <property type="component" value="Unassembled WGS sequence"/>
</dbReference>
<evidence type="ECO:0000256" key="4">
    <source>
        <dbReference type="ARBA" id="ARBA00022553"/>
    </source>
</evidence>
<dbReference type="OrthoDB" id="8962741at2759"/>
<dbReference type="GO" id="GO:0002532">
    <property type="term" value="P:production of molecular mediator involved in inflammatory response"/>
    <property type="evidence" value="ECO:0007669"/>
    <property type="project" value="InterPro"/>
</dbReference>
<dbReference type="SUPFAM" id="SSF49265">
    <property type="entry name" value="Fibronectin type III"/>
    <property type="match status" value="2"/>
</dbReference>
<dbReference type="InterPro" id="IPR036116">
    <property type="entry name" value="FN3_sf"/>
</dbReference>
<evidence type="ECO:0000256" key="8">
    <source>
        <dbReference type="ARBA" id="ARBA00023136"/>
    </source>
</evidence>
<evidence type="ECO:0000313" key="15">
    <source>
        <dbReference type="EMBL" id="KAG8513540.1"/>
    </source>
</evidence>
<evidence type="ECO:0000259" key="14">
    <source>
        <dbReference type="PROSITE" id="PS50853"/>
    </source>
</evidence>
<keyword evidence="11" id="KW-0325">Glycoprotein</keyword>
<dbReference type="InterPro" id="IPR013783">
    <property type="entry name" value="Ig-like_fold"/>
</dbReference>
<dbReference type="Gene3D" id="2.60.40.10">
    <property type="entry name" value="Immunoglobulins"/>
    <property type="match status" value="2"/>
</dbReference>
<keyword evidence="9" id="KW-1015">Disulfide bond</keyword>
<evidence type="ECO:0000256" key="13">
    <source>
        <dbReference type="SAM" id="MobiDB-lite"/>
    </source>
</evidence>
<keyword evidence="8" id="KW-0472">Membrane</keyword>
<evidence type="ECO:0000256" key="1">
    <source>
        <dbReference type="ARBA" id="ARBA00004479"/>
    </source>
</evidence>
<comment type="caution">
    <text evidence="15">The sequence shown here is derived from an EMBL/GenBank/DDBJ whole genome shotgun (WGS) entry which is preliminary data.</text>
</comment>
<dbReference type="PROSITE" id="PS01355">
    <property type="entry name" value="HEMATOPO_REC_S_F1"/>
    <property type="match status" value="1"/>
</dbReference>
<keyword evidence="10 15" id="KW-0675">Receptor</keyword>
<dbReference type="InterPro" id="IPR003961">
    <property type="entry name" value="FN3_dom"/>
</dbReference>
<feature type="region of interest" description="Disordered" evidence="13">
    <location>
        <begin position="599"/>
        <end position="622"/>
    </location>
</feature>
<name>A0A8J6A8A5_GALPY</name>
<proteinExistence type="inferred from homology"/>
<comment type="function">
    <text evidence="12">Receptor for both interleukin 4 and interleukin 13. Couples to the JAK1/2/3-STAT6 pathway. The IL4 response is involved in promoting Th2 differentiation. The IL4/IL13 responses are involved in regulating IgE production and, chemokine and mucus production at sites of allergic inflammation. In certain cell types, can signal through activation of insulin receptor substrates, IRS1/IRS2.</text>
</comment>
<dbReference type="InterPro" id="IPR015319">
    <property type="entry name" value="IL-4_rcpt-alpha_N"/>
</dbReference>
<feature type="region of interest" description="Disordered" evidence="13">
    <location>
        <begin position="409"/>
        <end position="439"/>
    </location>
</feature>
<dbReference type="EMBL" id="JAGFMF010011768">
    <property type="protein sequence ID" value="KAG8513540.1"/>
    <property type="molecule type" value="Genomic_DNA"/>
</dbReference>
<feature type="domain" description="Fibronectin type-III" evidence="14">
    <location>
        <begin position="127"/>
        <end position="230"/>
    </location>
</feature>
<evidence type="ECO:0000256" key="7">
    <source>
        <dbReference type="ARBA" id="ARBA00022989"/>
    </source>
</evidence>
<feature type="compositionally biased region" description="Basic and acidic residues" evidence="13">
    <location>
        <begin position="701"/>
        <end position="713"/>
    </location>
</feature>
<dbReference type="CDD" id="cd00063">
    <property type="entry name" value="FN3"/>
    <property type="match status" value="1"/>
</dbReference>
<comment type="similarity">
    <text evidence="2">Belongs to the type I cytokine receptor family. Type 4 subfamily.</text>
</comment>
<dbReference type="GO" id="GO:0009897">
    <property type="term" value="C:external side of plasma membrane"/>
    <property type="evidence" value="ECO:0007669"/>
    <property type="project" value="TreeGrafter"/>
</dbReference>
<gene>
    <name evidence="15" type="ORF">J0S82_012853</name>
</gene>